<protein>
    <submittedName>
        <fullName evidence="2">GH16994</fullName>
    </submittedName>
</protein>
<accession>B4JU63</accession>
<evidence type="ECO:0000313" key="2">
    <source>
        <dbReference type="EMBL" id="EDV91033.1"/>
    </source>
</evidence>
<dbReference type="eggNOG" id="ENOG502T9A2">
    <property type="taxonomic scope" value="Eukaryota"/>
</dbReference>
<dbReference type="AlphaFoldDB" id="B4JU63"/>
<sequence>MFTIDLKALIQLSKSGEGKLQQRQRIRRGKRSYILCYVLQNGLLTINRTKRIKTGSTEKRWSRLQRHRKRFVRCPTKSCGSQTSFEICETQAQDQGSQTPLIMQTDAVVQTLDIKQMISRHQQTNKHHQLSIGSQTRRLMVDTRFTQIEQQMKVKWTQTEPQPILTSVSSTQTLAIEKLPCRNSYTQTTMPQDVEELMKPHEKTHHLLLEALNKQSNWLEHGIESIDHLVEFKILELEKQRHEALSKLNVQKRIKQLYINRRKHRRCLQIYRRRFKTKAKPAHGPEQKQTQTKEAMQKQTEPTPTGIRLQEYRDSQRVLSQL</sequence>
<reference evidence="2 3" key="1">
    <citation type="journal article" date="2007" name="Nature">
        <title>Evolution of genes and genomes on the Drosophila phylogeny.</title>
        <authorList>
            <consortium name="Drosophila 12 Genomes Consortium"/>
            <person name="Clark A.G."/>
            <person name="Eisen M.B."/>
            <person name="Smith D.R."/>
            <person name="Bergman C.M."/>
            <person name="Oliver B."/>
            <person name="Markow T.A."/>
            <person name="Kaufman T.C."/>
            <person name="Kellis M."/>
            <person name="Gelbart W."/>
            <person name="Iyer V.N."/>
            <person name="Pollard D.A."/>
            <person name="Sackton T.B."/>
            <person name="Larracuente A.M."/>
            <person name="Singh N.D."/>
            <person name="Abad J.P."/>
            <person name="Abt D.N."/>
            <person name="Adryan B."/>
            <person name="Aguade M."/>
            <person name="Akashi H."/>
            <person name="Anderson W.W."/>
            <person name="Aquadro C.F."/>
            <person name="Ardell D.H."/>
            <person name="Arguello R."/>
            <person name="Artieri C.G."/>
            <person name="Barbash D.A."/>
            <person name="Barker D."/>
            <person name="Barsanti P."/>
            <person name="Batterham P."/>
            <person name="Batzoglou S."/>
            <person name="Begun D."/>
            <person name="Bhutkar A."/>
            <person name="Blanco E."/>
            <person name="Bosak S.A."/>
            <person name="Bradley R.K."/>
            <person name="Brand A.D."/>
            <person name="Brent M.R."/>
            <person name="Brooks A.N."/>
            <person name="Brown R.H."/>
            <person name="Butlin R.K."/>
            <person name="Caggese C."/>
            <person name="Calvi B.R."/>
            <person name="Bernardo de Carvalho A."/>
            <person name="Caspi A."/>
            <person name="Castrezana S."/>
            <person name="Celniker S.E."/>
            <person name="Chang J.L."/>
            <person name="Chapple C."/>
            <person name="Chatterji S."/>
            <person name="Chinwalla A."/>
            <person name="Civetta A."/>
            <person name="Clifton S.W."/>
            <person name="Comeron J.M."/>
            <person name="Costello J.C."/>
            <person name="Coyne J.A."/>
            <person name="Daub J."/>
            <person name="David R.G."/>
            <person name="Delcher A.L."/>
            <person name="Delehaunty K."/>
            <person name="Do C.B."/>
            <person name="Ebling H."/>
            <person name="Edwards K."/>
            <person name="Eickbush T."/>
            <person name="Evans J.D."/>
            <person name="Filipski A."/>
            <person name="Findeiss S."/>
            <person name="Freyhult E."/>
            <person name="Fulton L."/>
            <person name="Fulton R."/>
            <person name="Garcia A.C."/>
            <person name="Gardiner A."/>
            <person name="Garfield D.A."/>
            <person name="Garvin B.E."/>
            <person name="Gibson G."/>
            <person name="Gilbert D."/>
            <person name="Gnerre S."/>
            <person name="Godfrey J."/>
            <person name="Good R."/>
            <person name="Gotea V."/>
            <person name="Gravely B."/>
            <person name="Greenberg A.J."/>
            <person name="Griffiths-Jones S."/>
            <person name="Gross S."/>
            <person name="Guigo R."/>
            <person name="Gustafson E.A."/>
            <person name="Haerty W."/>
            <person name="Hahn M.W."/>
            <person name="Halligan D.L."/>
            <person name="Halpern A.L."/>
            <person name="Halter G.M."/>
            <person name="Han M.V."/>
            <person name="Heger A."/>
            <person name="Hillier L."/>
            <person name="Hinrichs A.S."/>
            <person name="Holmes I."/>
            <person name="Hoskins R.A."/>
            <person name="Hubisz M.J."/>
            <person name="Hultmark D."/>
            <person name="Huntley M.A."/>
            <person name="Jaffe D.B."/>
            <person name="Jagadeeshan S."/>
            <person name="Jeck W.R."/>
            <person name="Johnson J."/>
            <person name="Jones C.D."/>
            <person name="Jordan W.C."/>
            <person name="Karpen G.H."/>
            <person name="Kataoka E."/>
            <person name="Keightley P.D."/>
            <person name="Kheradpour P."/>
            <person name="Kirkness E.F."/>
            <person name="Koerich L.B."/>
            <person name="Kristiansen K."/>
            <person name="Kudrna D."/>
            <person name="Kulathinal R.J."/>
            <person name="Kumar S."/>
            <person name="Kwok R."/>
            <person name="Lander E."/>
            <person name="Langley C.H."/>
            <person name="Lapoint R."/>
            <person name="Lazzaro B.P."/>
            <person name="Lee S.J."/>
            <person name="Levesque L."/>
            <person name="Li R."/>
            <person name="Lin C.F."/>
            <person name="Lin M.F."/>
            <person name="Lindblad-Toh K."/>
            <person name="Llopart A."/>
            <person name="Long M."/>
            <person name="Low L."/>
            <person name="Lozovsky E."/>
            <person name="Lu J."/>
            <person name="Luo M."/>
            <person name="Machado C.A."/>
            <person name="Makalowski W."/>
            <person name="Marzo M."/>
            <person name="Matsuda M."/>
            <person name="Matzkin L."/>
            <person name="McAllister B."/>
            <person name="McBride C.S."/>
            <person name="McKernan B."/>
            <person name="McKernan K."/>
            <person name="Mendez-Lago M."/>
            <person name="Minx P."/>
            <person name="Mollenhauer M.U."/>
            <person name="Montooth K."/>
            <person name="Mount S.M."/>
            <person name="Mu X."/>
            <person name="Myers E."/>
            <person name="Negre B."/>
            <person name="Newfeld S."/>
            <person name="Nielsen R."/>
            <person name="Noor M.A."/>
            <person name="O'Grady P."/>
            <person name="Pachter L."/>
            <person name="Papaceit M."/>
            <person name="Parisi M.J."/>
            <person name="Parisi M."/>
            <person name="Parts L."/>
            <person name="Pedersen J.S."/>
            <person name="Pesole G."/>
            <person name="Phillippy A.M."/>
            <person name="Ponting C.P."/>
            <person name="Pop M."/>
            <person name="Porcelli D."/>
            <person name="Powell J.R."/>
            <person name="Prohaska S."/>
            <person name="Pruitt K."/>
            <person name="Puig M."/>
            <person name="Quesneville H."/>
            <person name="Ram K.R."/>
            <person name="Rand D."/>
            <person name="Rasmussen M.D."/>
            <person name="Reed L.K."/>
            <person name="Reenan R."/>
            <person name="Reily A."/>
            <person name="Remington K.A."/>
            <person name="Rieger T.T."/>
            <person name="Ritchie M.G."/>
            <person name="Robin C."/>
            <person name="Rogers Y.H."/>
            <person name="Rohde C."/>
            <person name="Rozas J."/>
            <person name="Rubenfield M.J."/>
            <person name="Ruiz A."/>
            <person name="Russo S."/>
            <person name="Salzberg S.L."/>
            <person name="Sanchez-Gracia A."/>
            <person name="Saranga D.J."/>
            <person name="Sato H."/>
            <person name="Schaeffer S.W."/>
            <person name="Schatz M.C."/>
            <person name="Schlenke T."/>
            <person name="Schwartz R."/>
            <person name="Segarra C."/>
            <person name="Singh R.S."/>
            <person name="Sirot L."/>
            <person name="Sirota M."/>
            <person name="Sisneros N.B."/>
            <person name="Smith C.D."/>
            <person name="Smith T.F."/>
            <person name="Spieth J."/>
            <person name="Stage D.E."/>
            <person name="Stark A."/>
            <person name="Stephan W."/>
            <person name="Strausberg R.L."/>
            <person name="Strempel S."/>
            <person name="Sturgill D."/>
            <person name="Sutton G."/>
            <person name="Sutton G.G."/>
            <person name="Tao W."/>
            <person name="Teichmann S."/>
            <person name="Tobari Y.N."/>
            <person name="Tomimura Y."/>
            <person name="Tsolas J.M."/>
            <person name="Valente V.L."/>
            <person name="Venter E."/>
            <person name="Venter J.C."/>
            <person name="Vicario S."/>
            <person name="Vieira F.G."/>
            <person name="Vilella A.J."/>
            <person name="Villasante A."/>
            <person name="Walenz B."/>
            <person name="Wang J."/>
            <person name="Wasserman M."/>
            <person name="Watts T."/>
            <person name="Wilson D."/>
            <person name="Wilson R.K."/>
            <person name="Wing R.A."/>
            <person name="Wolfner M.F."/>
            <person name="Wong A."/>
            <person name="Wong G.K."/>
            <person name="Wu C.I."/>
            <person name="Wu G."/>
            <person name="Yamamoto D."/>
            <person name="Yang H.P."/>
            <person name="Yang S.P."/>
            <person name="Yorke J.A."/>
            <person name="Yoshida K."/>
            <person name="Zdobnov E."/>
            <person name="Zhang P."/>
            <person name="Zhang Y."/>
            <person name="Zimin A.V."/>
            <person name="Baldwin J."/>
            <person name="Abdouelleil A."/>
            <person name="Abdulkadir J."/>
            <person name="Abebe A."/>
            <person name="Abera B."/>
            <person name="Abreu J."/>
            <person name="Acer S.C."/>
            <person name="Aftuck L."/>
            <person name="Alexander A."/>
            <person name="An P."/>
            <person name="Anderson E."/>
            <person name="Anderson S."/>
            <person name="Arachi H."/>
            <person name="Azer M."/>
            <person name="Bachantsang P."/>
            <person name="Barry A."/>
            <person name="Bayul T."/>
            <person name="Berlin A."/>
            <person name="Bessette D."/>
            <person name="Bloom T."/>
            <person name="Blye J."/>
            <person name="Boguslavskiy L."/>
            <person name="Bonnet C."/>
            <person name="Boukhgalter B."/>
            <person name="Bourzgui I."/>
            <person name="Brown A."/>
            <person name="Cahill P."/>
            <person name="Channer S."/>
            <person name="Cheshatsang Y."/>
            <person name="Chuda L."/>
            <person name="Citroen M."/>
            <person name="Collymore A."/>
            <person name="Cooke P."/>
            <person name="Costello M."/>
            <person name="D'Aco K."/>
            <person name="Daza R."/>
            <person name="De Haan G."/>
            <person name="DeGray S."/>
            <person name="DeMaso C."/>
            <person name="Dhargay N."/>
            <person name="Dooley K."/>
            <person name="Dooley E."/>
            <person name="Doricent M."/>
            <person name="Dorje P."/>
            <person name="Dorjee K."/>
            <person name="Dupes A."/>
            <person name="Elong R."/>
            <person name="Falk J."/>
            <person name="Farina A."/>
            <person name="Faro S."/>
            <person name="Ferguson D."/>
            <person name="Fisher S."/>
            <person name="Foley C.D."/>
            <person name="Franke A."/>
            <person name="Friedrich D."/>
            <person name="Gadbois L."/>
            <person name="Gearin G."/>
            <person name="Gearin C.R."/>
            <person name="Giannoukos G."/>
            <person name="Goode T."/>
            <person name="Graham J."/>
            <person name="Grandbois E."/>
            <person name="Grewal S."/>
            <person name="Gyaltsen K."/>
            <person name="Hafez N."/>
            <person name="Hagos B."/>
            <person name="Hall J."/>
            <person name="Henson C."/>
            <person name="Hollinger A."/>
            <person name="Honan T."/>
            <person name="Huard M.D."/>
            <person name="Hughes L."/>
            <person name="Hurhula B."/>
            <person name="Husby M.E."/>
            <person name="Kamat A."/>
            <person name="Kanga B."/>
            <person name="Kashin S."/>
            <person name="Khazanovich D."/>
            <person name="Kisner P."/>
            <person name="Lance K."/>
            <person name="Lara M."/>
            <person name="Lee W."/>
            <person name="Lennon N."/>
            <person name="Letendre F."/>
            <person name="LeVine R."/>
            <person name="Lipovsky A."/>
            <person name="Liu X."/>
            <person name="Liu J."/>
            <person name="Liu S."/>
            <person name="Lokyitsang T."/>
            <person name="Lokyitsang Y."/>
            <person name="Lubonja R."/>
            <person name="Lui A."/>
            <person name="MacDonald P."/>
            <person name="Magnisalis V."/>
            <person name="Maru K."/>
            <person name="Matthews C."/>
            <person name="McCusker W."/>
            <person name="McDonough S."/>
            <person name="Mehta T."/>
            <person name="Meldrim J."/>
            <person name="Meneus L."/>
            <person name="Mihai O."/>
            <person name="Mihalev A."/>
            <person name="Mihova T."/>
            <person name="Mittelman R."/>
            <person name="Mlenga V."/>
            <person name="Montmayeur A."/>
            <person name="Mulrain L."/>
            <person name="Navidi A."/>
            <person name="Naylor J."/>
            <person name="Negash T."/>
            <person name="Nguyen T."/>
            <person name="Nguyen N."/>
            <person name="Nicol R."/>
            <person name="Norbu C."/>
            <person name="Norbu N."/>
            <person name="Novod N."/>
            <person name="O'Neill B."/>
            <person name="Osman S."/>
            <person name="Markiewicz E."/>
            <person name="Oyono O.L."/>
            <person name="Patti C."/>
            <person name="Phunkhang P."/>
            <person name="Pierre F."/>
            <person name="Priest M."/>
            <person name="Raghuraman S."/>
            <person name="Rege F."/>
            <person name="Reyes R."/>
            <person name="Rise C."/>
            <person name="Rogov P."/>
            <person name="Ross K."/>
            <person name="Ryan E."/>
            <person name="Settipalli S."/>
            <person name="Shea T."/>
            <person name="Sherpa N."/>
            <person name="Shi L."/>
            <person name="Shih D."/>
            <person name="Sparrow T."/>
            <person name="Spaulding J."/>
            <person name="Stalker J."/>
            <person name="Stange-Thomann N."/>
            <person name="Stavropoulos S."/>
            <person name="Stone C."/>
            <person name="Strader C."/>
            <person name="Tesfaye S."/>
            <person name="Thomson T."/>
            <person name="Thoulutsang Y."/>
            <person name="Thoulutsang D."/>
            <person name="Topham K."/>
            <person name="Topping I."/>
            <person name="Tsamla T."/>
            <person name="Vassiliev H."/>
            <person name="Vo A."/>
            <person name="Wangchuk T."/>
            <person name="Wangdi T."/>
            <person name="Weiand M."/>
            <person name="Wilkinson J."/>
            <person name="Wilson A."/>
            <person name="Yadav S."/>
            <person name="Young G."/>
            <person name="Yu Q."/>
            <person name="Zembek L."/>
            <person name="Zhong D."/>
            <person name="Zimmer A."/>
            <person name="Zwirko Z."/>
            <person name="Jaffe D.B."/>
            <person name="Alvarez P."/>
            <person name="Brockman W."/>
            <person name="Butler J."/>
            <person name="Chin C."/>
            <person name="Gnerre S."/>
            <person name="Grabherr M."/>
            <person name="Kleber M."/>
            <person name="Mauceli E."/>
            <person name="MacCallum I."/>
        </authorList>
    </citation>
    <scope>NUCLEOTIDE SEQUENCE [LARGE SCALE GENOMIC DNA]</scope>
    <source>
        <strain evidence="3">Tucson 15287-2541.00</strain>
    </source>
</reference>
<dbReference type="STRING" id="7222.B4JU63"/>
<keyword evidence="3" id="KW-1185">Reference proteome</keyword>
<gene>
    <name evidence="2" type="primary">Dgri\GH16994</name>
    <name evidence="2" type="ORF">Dgri_GH16994</name>
</gene>
<dbReference type="OMA" id="HKRIKCG"/>
<organism evidence="3">
    <name type="scientific">Drosophila grimshawi</name>
    <name type="common">Hawaiian fruit fly</name>
    <name type="synonym">Idiomyia grimshawi</name>
    <dbReference type="NCBI Taxonomy" id="7222"/>
    <lineage>
        <taxon>Eukaryota</taxon>
        <taxon>Metazoa</taxon>
        <taxon>Ecdysozoa</taxon>
        <taxon>Arthropoda</taxon>
        <taxon>Hexapoda</taxon>
        <taxon>Insecta</taxon>
        <taxon>Pterygota</taxon>
        <taxon>Neoptera</taxon>
        <taxon>Endopterygota</taxon>
        <taxon>Diptera</taxon>
        <taxon>Brachycera</taxon>
        <taxon>Muscomorpha</taxon>
        <taxon>Ephydroidea</taxon>
        <taxon>Drosophilidae</taxon>
        <taxon>Drosophila</taxon>
        <taxon>Hawaiian Drosophila</taxon>
    </lineage>
</organism>
<dbReference type="PhylomeDB" id="B4JU63"/>
<feature type="region of interest" description="Disordered" evidence="1">
    <location>
        <begin position="276"/>
        <end position="322"/>
    </location>
</feature>
<proteinExistence type="predicted"/>
<dbReference type="EMBL" id="CH916374">
    <property type="protein sequence ID" value="EDV91033.1"/>
    <property type="molecule type" value="Genomic_DNA"/>
</dbReference>
<evidence type="ECO:0000313" key="3">
    <source>
        <dbReference type="Proteomes" id="UP000001070"/>
    </source>
</evidence>
<dbReference type="HOGENOM" id="CLU_779067_0_0_1"/>
<name>B4JU63_DROGR</name>
<evidence type="ECO:0000256" key="1">
    <source>
        <dbReference type="SAM" id="MobiDB-lite"/>
    </source>
</evidence>
<dbReference type="OrthoDB" id="7856764at2759"/>
<dbReference type="Proteomes" id="UP000001070">
    <property type="component" value="Unassembled WGS sequence"/>
</dbReference>
<dbReference type="InParanoid" id="B4JU63"/>
<feature type="compositionally biased region" description="Polar residues" evidence="1">
    <location>
        <begin position="287"/>
        <end position="303"/>
    </location>
</feature>